<feature type="binding site" evidence="6">
    <location>
        <position position="285"/>
    </location>
    <ligand>
        <name>a divalent metal cation</name>
        <dbReference type="ChEBI" id="CHEBI:60240"/>
        <label>2</label>
        <note>catalytic</note>
    </ligand>
</feature>
<keyword evidence="2 6" id="KW-0031">Aminopeptidase</keyword>
<dbReference type="SUPFAM" id="SSF55920">
    <property type="entry name" value="Creatinase/aminopeptidase"/>
    <property type="match status" value="1"/>
</dbReference>
<dbReference type="EC" id="3.4.11.18" evidence="6 7"/>
<comment type="function">
    <text evidence="1 6">Removes the N-terminal methionine from nascent proteins. The N-terminal methionine is often cleaved when the second residue in the primary sequence is small and uncharged (Met-Ala-, Cys, Gly, Pro, Ser, Thr, or Val). Requires deformylation of the N(alpha)-formylated initiator methionine before it can be hydrolyzed.</text>
</comment>
<comment type="similarity">
    <text evidence="6">Belongs to the peptidase M24A family. Methionine aminopeptidase type 1 subfamily.</text>
</comment>
<dbReference type="GO" id="GO:0005829">
    <property type="term" value="C:cytosol"/>
    <property type="evidence" value="ECO:0007669"/>
    <property type="project" value="TreeGrafter"/>
</dbReference>
<dbReference type="PRINTS" id="PR00599">
    <property type="entry name" value="MAPEPTIDASE"/>
</dbReference>
<feature type="region of interest" description="Disordered" evidence="8">
    <location>
        <begin position="1"/>
        <end position="21"/>
    </location>
</feature>
<proteinExistence type="inferred from homology"/>
<accession>A0A5J5IZI8</accession>
<dbReference type="GO" id="GO:0004239">
    <property type="term" value="F:initiator methionyl aminopeptidase activity"/>
    <property type="evidence" value="ECO:0007669"/>
    <property type="project" value="UniProtKB-UniRule"/>
</dbReference>
<dbReference type="EMBL" id="VYSA01000002">
    <property type="protein sequence ID" value="KAA9107822.1"/>
    <property type="molecule type" value="Genomic_DNA"/>
</dbReference>
<dbReference type="InterPro" id="IPR036005">
    <property type="entry name" value="Creatinase/aminopeptidase-like"/>
</dbReference>
<evidence type="ECO:0000256" key="2">
    <source>
        <dbReference type="ARBA" id="ARBA00022438"/>
    </source>
</evidence>
<dbReference type="GO" id="GO:0006508">
    <property type="term" value="P:proteolysis"/>
    <property type="evidence" value="ECO:0007669"/>
    <property type="project" value="UniProtKB-KW"/>
</dbReference>
<feature type="binding site" evidence="6">
    <location>
        <position position="151"/>
    </location>
    <ligand>
        <name>a divalent metal cation</name>
        <dbReference type="ChEBI" id="CHEBI:60240"/>
        <label>1</label>
    </ligand>
</feature>
<evidence type="ECO:0000256" key="8">
    <source>
        <dbReference type="SAM" id="MobiDB-lite"/>
    </source>
</evidence>
<evidence type="ECO:0000256" key="6">
    <source>
        <dbReference type="HAMAP-Rule" id="MF_01974"/>
    </source>
</evidence>
<feature type="binding site" evidence="6">
    <location>
        <position position="254"/>
    </location>
    <ligand>
        <name>a divalent metal cation</name>
        <dbReference type="ChEBI" id="CHEBI:60240"/>
        <label>2</label>
        <note>catalytic</note>
    </ligand>
</feature>
<feature type="binding site" evidence="6">
    <location>
        <position position="228"/>
    </location>
    <ligand>
        <name>substrate</name>
    </ligand>
</feature>
<name>A0A5J5IZI8_9MICO</name>
<comment type="caution">
    <text evidence="10">The sequence shown here is derived from an EMBL/GenBank/DDBJ whole genome shotgun (WGS) entry which is preliminary data.</text>
</comment>
<feature type="binding site" evidence="6">
    <location>
        <position position="221"/>
    </location>
    <ligand>
        <name>a divalent metal cation</name>
        <dbReference type="ChEBI" id="CHEBI:60240"/>
        <label>2</label>
        <note>catalytic</note>
    </ligand>
</feature>
<evidence type="ECO:0000256" key="7">
    <source>
        <dbReference type="RuleBase" id="RU003653"/>
    </source>
</evidence>
<dbReference type="OrthoDB" id="9802055at2"/>
<dbReference type="Pfam" id="PF00557">
    <property type="entry name" value="Peptidase_M24"/>
    <property type="match status" value="1"/>
</dbReference>
<dbReference type="NCBIfam" id="TIGR00500">
    <property type="entry name" value="met_pdase_I"/>
    <property type="match status" value="1"/>
</dbReference>
<sequence>MASAGSSRRSTASVPSTRSLHASSPCSIRAASHVRLPPDVALFPGRRSIYKTPAQLRAMIEPGLITAAALDAVRALIAPGITTLELDAAASAVIIGRGATSNFQMVRGYRHTICASVNEQVVHGIPGSRVLEPGDIVSIDAGAEYQGWNGDSAFTVVVPDPTRPELVAEREELSRVTEASMWAGIAALATATHVGEVGAAVQDRVVAAGRGYGILREYVGHGIGRRMHESPSVFNYRIEDEGPEVRPGLALAIEPMVVAGDQATFVEDDEWTVSTLDGTAGSHWEHSVAVHDGGIWVLTAPDGGAAGLAPFGVTPHEIG</sequence>
<dbReference type="CDD" id="cd01086">
    <property type="entry name" value="MetAP1"/>
    <property type="match status" value="1"/>
</dbReference>
<dbReference type="PROSITE" id="PS00680">
    <property type="entry name" value="MAP_1"/>
    <property type="match status" value="1"/>
</dbReference>
<dbReference type="Proteomes" id="UP000325827">
    <property type="component" value="Unassembled WGS sequence"/>
</dbReference>
<feature type="binding site" evidence="6">
    <location>
        <position position="151"/>
    </location>
    <ligand>
        <name>a divalent metal cation</name>
        <dbReference type="ChEBI" id="CHEBI:60240"/>
        <label>2</label>
        <note>catalytic</note>
    </ligand>
</feature>
<dbReference type="InterPro" id="IPR001714">
    <property type="entry name" value="Pept_M24_MAP"/>
</dbReference>
<evidence type="ECO:0000259" key="9">
    <source>
        <dbReference type="Pfam" id="PF00557"/>
    </source>
</evidence>
<feature type="binding site" evidence="6">
    <location>
        <position position="140"/>
    </location>
    <ligand>
        <name>a divalent metal cation</name>
        <dbReference type="ChEBI" id="CHEBI:60240"/>
        <label>1</label>
    </ligand>
</feature>
<dbReference type="PANTHER" id="PTHR43330">
    <property type="entry name" value="METHIONINE AMINOPEPTIDASE"/>
    <property type="match status" value="1"/>
</dbReference>
<keyword evidence="11" id="KW-1185">Reference proteome</keyword>
<dbReference type="InterPro" id="IPR002467">
    <property type="entry name" value="Pept_M24A_MAP1"/>
</dbReference>
<evidence type="ECO:0000256" key="4">
    <source>
        <dbReference type="ARBA" id="ARBA00022723"/>
    </source>
</evidence>
<reference evidence="11" key="1">
    <citation type="submission" date="2019-09" db="EMBL/GenBank/DDBJ databases">
        <title>Mumia zhuanghuii sp. nov. isolated from the intestinal contents of plateau pika (Ochotona curzoniae) in the Qinghai-Tibet plateau of China.</title>
        <authorList>
            <person name="Tian Z."/>
        </authorList>
    </citation>
    <scope>NUCLEOTIDE SEQUENCE [LARGE SCALE GENOMIC DNA]</scope>
    <source>
        <strain evidence="11">JCM 30598</strain>
    </source>
</reference>
<evidence type="ECO:0000256" key="1">
    <source>
        <dbReference type="ARBA" id="ARBA00002521"/>
    </source>
</evidence>
<evidence type="ECO:0000256" key="3">
    <source>
        <dbReference type="ARBA" id="ARBA00022670"/>
    </source>
</evidence>
<dbReference type="HAMAP" id="MF_01974">
    <property type="entry name" value="MetAP_1"/>
    <property type="match status" value="1"/>
</dbReference>
<dbReference type="InterPro" id="IPR000994">
    <property type="entry name" value="Pept_M24"/>
</dbReference>
<comment type="subunit">
    <text evidence="6">Monomer.</text>
</comment>
<keyword evidence="5 6" id="KW-0378">Hydrolase</keyword>
<organism evidence="10 11">
    <name type="scientific">Microbacterium rhizomatis</name>
    <dbReference type="NCBI Taxonomy" id="1631477"/>
    <lineage>
        <taxon>Bacteria</taxon>
        <taxon>Bacillati</taxon>
        <taxon>Actinomycetota</taxon>
        <taxon>Actinomycetes</taxon>
        <taxon>Micrococcales</taxon>
        <taxon>Microbacteriaceae</taxon>
        <taxon>Microbacterium</taxon>
    </lineage>
</organism>
<dbReference type="PANTHER" id="PTHR43330:SF27">
    <property type="entry name" value="METHIONINE AMINOPEPTIDASE"/>
    <property type="match status" value="1"/>
</dbReference>
<comment type="cofactor">
    <cofactor evidence="6">
        <name>Co(2+)</name>
        <dbReference type="ChEBI" id="CHEBI:48828"/>
    </cofactor>
    <cofactor evidence="6">
        <name>Zn(2+)</name>
        <dbReference type="ChEBI" id="CHEBI:29105"/>
    </cofactor>
    <cofactor evidence="6">
        <name>Mn(2+)</name>
        <dbReference type="ChEBI" id="CHEBI:29035"/>
    </cofactor>
    <cofactor evidence="6">
        <name>Fe(2+)</name>
        <dbReference type="ChEBI" id="CHEBI:29033"/>
    </cofactor>
    <text evidence="6">Binds 2 divalent metal cations per subunit. Has a high-affinity and a low affinity metal-binding site. The true nature of the physiological cofactor is under debate. The enzyme is active with cobalt, zinc, manganese or divalent iron ions. Most likely, methionine aminopeptidases function as mononuclear Fe(2+)-metalloproteases under physiological conditions, and the catalytically relevant metal-binding site has been assigned to the histidine-containing high-affinity site.</text>
</comment>
<feature type="domain" description="Peptidase M24" evidence="9">
    <location>
        <begin position="59"/>
        <end position="291"/>
    </location>
</feature>
<feature type="binding site" evidence="6">
    <location>
        <position position="285"/>
    </location>
    <ligand>
        <name>a divalent metal cation</name>
        <dbReference type="ChEBI" id="CHEBI:60240"/>
        <label>1</label>
    </ligand>
</feature>
<dbReference type="Gene3D" id="3.90.230.10">
    <property type="entry name" value="Creatinase/methionine aminopeptidase superfamily"/>
    <property type="match status" value="1"/>
</dbReference>
<protein>
    <recommendedName>
        <fullName evidence="6 7">Methionine aminopeptidase</fullName>
        <shortName evidence="6">MAP</shortName>
        <shortName evidence="6">MetAP</shortName>
        <ecNumber evidence="6 7">3.4.11.18</ecNumber>
    </recommendedName>
    <alternativeName>
        <fullName evidence="6">Peptidase M</fullName>
    </alternativeName>
</protein>
<dbReference type="AlphaFoldDB" id="A0A5J5IZI8"/>
<evidence type="ECO:0000256" key="5">
    <source>
        <dbReference type="ARBA" id="ARBA00022801"/>
    </source>
</evidence>
<evidence type="ECO:0000313" key="10">
    <source>
        <dbReference type="EMBL" id="KAA9107822.1"/>
    </source>
</evidence>
<feature type="binding site" evidence="6">
    <location>
        <position position="123"/>
    </location>
    <ligand>
        <name>substrate</name>
    </ligand>
</feature>
<comment type="catalytic activity">
    <reaction evidence="6 7">
        <text>Release of N-terminal amino acids, preferentially methionine, from peptides and arylamides.</text>
        <dbReference type="EC" id="3.4.11.18"/>
    </reaction>
</comment>
<evidence type="ECO:0000313" key="11">
    <source>
        <dbReference type="Proteomes" id="UP000325827"/>
    </source>
</evidence>
<keyword evidence="3 6" id="KW-0645">Protease</keyword>
<dbReference type="GO" id="GO:0046872">
    <property type="term" value="F:metal ion binding"/>
    <property type="evidence" value="ECO:0007669"/>
    <property type="project" value="UniProtKB-UniRule"/>
</dbReference>
<dbReference type="GO" id="GO:0070006">
    <property type="term" value="F:metalloaminopeptidase activity"/>
    <property type="evidence" value="ECO:0007669"/>
    <property type="project" value="UniProtKB-UniRule"/>
</dbReference>
<feature type="compositionally biased region" description="Low complexity" evidence="8">
    <location>
        <begin position="1"/>
        <end position="13"/>
    </location>
</feature>
<gene>
    <name evidence="6 10" type="primary">map</name>
    <name evidence="10" type="ORF">F6B43_10315</name>
</gene>
<keyword evidence="4 6" id="KW-0479">Metal-binding</keyword>